<evidence type="ECO:0000256" key="1">
    <source>
        <dbReference type="SAM" id="MobiDB-lite"/>
    </source>
</evidence>
<sequence>MKMIKLAVLTTLAVATLPAMAAEYVLGVDYQPCATEKTKGVMTRYRDCTIPNTQPSYSEVYTADDGTRRVREIEGKFLIECSASRVCSSVGSKTYEKGFYAGNGDQGDYALTYNFYLDEDYNGNAVAYAAGRGPKFKEDPVGNPWASEKGGAPVAPGSEAWDEENE</sequence>
<dbReference type="RefSeq" id="WP_215379533.1">
    <property type="nucleotide sequence ID" value="NZ_JAGTIS010000015.1"/>
</dbReference>
<proteinExistence type="predicted"/>
<name>A0ABS5XLZ8_9GAMM</name>
<feature type="region of interest" description="Disordered" evidence="1">
    <location>
        <begin position="132"/>
        <end position="166"/>
    </location>
</feature>
<feature type="signal peptide" evidence="2">
    <location>
        <begin position="1"/>
        <end position="21"/>
    </location>
</feature>
<reference evidence="3 4" key="1">
    <citation type="submission" date="2021-04" db="EMBL/GenBank/DDBJ databases">
        <title>Pseudomonas boanensis sp. nov., a bacterium isolated from river water used for household purposes in Boane District, Mozambique.</title>
        <authorList>
            <person name="Nicklasson M."/>
            <person name="Martin-Rodriguez A.J."/>
            <person name="Thorell K."/>
            <person name="Neves L."/>
            <person name="Mussagy A."/>
            <person name="Rydberg H.A."/>
            <person name="Hernroth B."/>
            <person name="Svensson-Stadler L."/>
            <person name="Sjoling A."/>
        </authorList>
    </citation>
    <scope>NUCLEOTIDE SEQUENCE [LARGE SCALE GENOMIC DNA]</scope>
    <source>
        <strain evidence="3 4">DB1</strain>
    </source>
</reference>
<keyword evidence="2" id="KW-0732">Signal</keyword>
<keyword evidence="4" id="KW-1185">Reference proteome</keyword>
<evidence type="ECO:0000313" key="3">
    <source>
        <dbReference type="EMBL" id="MBT8768729.1"/>
    </source>
</evidence>
<protein>
    <submittedName>
        <fullName evidence="3">Uncharacterized protein</fullName>
    </submittedName>
</protein>
<feature type="chain" id="PRO_5045403468" evidence="2">
    <location>
        <begin position="22"/>
        <end position="166"/>
    </location>
</feature>
<accession>A0ABS5XLZ8</accession>
<dbReference type="EMBL" id="JAGTIS010000015">
    <property type="protein sequence ID" value="MBT8768729.1"/>
    <property type="molecule type" value="Genomic_DNA"/>
</dbReference>
<evidence type="ECO:0000313" key="4">
    <source>
        <dbReference type="Proteomes" id="UP001519667"/>
    </source>
</evidence>
<organism evidence="3 4">
    <name type="scientific">Metapseudomonas boanensis</name>
    <dbReference type="NCBI Taxonomy" id="2822138"/>
    <lineage>
        <taxon>Bacteria</taxon>
        <taxon>Pseudomonadati</taxon>
        <taxon>Pseudomonadota</taxon>
        <taxon>Gammaproteobacteria</taxon>
        <taxon>Pseudomonadales</taxon>
        <taxon>Pseudomonadaceae</taxon>
        <taxon>Metapseudomonas</taxon>
    </lineage>
</organism>
<gene>
    <name evidence="3" type="ORF">J7302_21700</name>
</gene>
<dbReference type="Proteomes" id="UP001519667">
    <property type="component" value="Unassembled WGS sequence"/>
</dbReference>
<evidence type="ECO:0000256" key="2">
    <source>
        <dbReference type="SAM" id="SignalP"/>
    </source>
</evidence>
<comment type="caution">
    <text evidence="3">The sequence shown here is derived from an EMBL/GenBank/DDBJ whole genome shotgun (WGS) entry which is preliminary data.</text>
</comment>